<accession>A0A840IB66</accession>
<gene>
    <name evidence="1" type="ORF">BDZ31_001649</name>
</gene>
<sequence length="37" mass="3848">MPITRDFFLWVATTLRWVLGPGAPPPPAPVSVAGASA</sequence>
<proteinExistence type="predicted"/>
<keyword evidence="2" id="KW-1185">Reference proteome</keyword>
<dbReference type="AlphaFoldDB" id="A0A840IB66"/>
<comment type="caution">
    <text evidence="1">The sequence shown here is derived from an EMBL/GenBank/DDBJ whole genome shotgun (WGS) entry which is preliminary data.</text>
</comment>
<dbReference type="EMBL" id="JACHNU010000001">
    <property type="protein sequence ID" value="MBB4662076.1"/>
    <property type="molecule type" value="Genomic_DNA"/>
</dbReference>
<name>A0A840IB66_9ACTN</name>
<evidence type="ECO:0000313" key="1">
    <source>
        <dbReference type="EMBL" id="MBB4662076.1"/>
    </source>
</evidence>
<reference evidence="1 2" key="1">
    <citation type="submission" date="2020-08" db="EMBL/GenBank/DDBJ databases">
        <title>Genomic Encyclopedia of Archaeal and Bacterial Type Strains, Phase II (KMG-II): from individual species to whole genera.</title>
        <authorList>
            <person name="Goeker M."/>
        </authorList>
    </citation>
    <scope>NUCLEOTIDE SEQUENCE [LARGE SCALE GENOMIC DNA]</scope>
    <source>
        <strain evidence="1 2">DSM 23288</strain>
    </source>
</reference>
<evidence type="ECO:0000313" key="2">
    <source>
        <dbReference type="Proteomes" id="UP000585272"/>
    </source>
</evidence>
<protein>
    <submittedName>
        <fullName evidence="1">Uncharacterized protein</fullName>
    </submittedName>
</protein>
<organism evidence="1 2">
    <name type="scientific">Conexibacter arvalis</name>
    <dbReference type="NCBI Taxonomy" id="912552"/>
    <lineage>
        <taxon>Bacteria</taxon>
        <taxon>Bacillati</taxon>
        <taxon>Actinomycetota</taxon>
        <taxon>Thermoleophilia</taxon>
        <taxon>Solirubrobacterales</taxon>
        <taxon>Conexibacteraceae</taxon>
        <taxon>Conexibacter</taxon>
    </lineage>
</organism>
<dbReference type="Proteomes" id="UP000585272">
    <property type="component" value="Unassembled WGS sequence"/>
</dbReference>